<feature type="chain" id="PRO_5001558230" evidence="5">
    <location>
        <begin position="19"/>
        <end position="272"/>
    </location>
</feature>
<feature type="compositionally biased region" description="Basic and acidic residues" evidence="4">
    <location>
        <begin position="137"/>
        <end position="153"/>
    </location>
</feature>
<comment type="similarity">
    <text evidence="2">Belongs to the peptidase S1 family. CLIP subfamily.</text>
</comment>
<proteinExistence type="evidence at transcript level"/>
<dbReference type="PANTHER" id="PTHR24256">
    <property type="entry name" value="TRYPTASE-RELATED"/>
    <property type="match status" value="1"/>
</dbReference>
<dbReference type="PROSITE" id="PS00135">
    <property type="entry name" value="TRYPSIN_SER"/>
    <property type="match status" value="1"/>
</dbReference>
<keyword evidence="3" id="KW-0720">Serine protease</keyword>
<protein>
    <submittedName>
        <fullName evidence="7">Venom serine protease</fullName>
    </submittedName>
</protein>
<evidence type="ECO:0000256" key="1">
    <source>
        <dbReference type="ARBA" id="ARBA00023157"/>
    </source>
</evidence>
<name>A0A034WY30_APHER</name>
<dbReference type="GO" id="GO:0004252">
    <property type="term" value="F:serine-type endopeptidase activity"/>
    <property type="evidence" value="ECO:0007669"/>
    <property type="project" value="InterPro"/>
</dbReference>
<dbReference type="GO" id="GO:0006508">
    <property type="term" value="P:proteolysis"/>
    <property type="evidence" value="ECO:0007669"/>
    <property type="project" value="UniProtKB-KW"/>
</dbReference>
<dbReference type="CDD" id="cd00190">
    <property type="entry name" value="Tryp_SPc"/>
    <property type="match status" value="1"/>
</dbReference>
<dbReference type="SMART" id="SM00020">
    <property type="entry name" value="Tryp_SPc"/>
    <property type="match status" value="1"/>
</dbReference>
<dbReference type="InterPro" id="IPR009003">
    <property type="entry name" value="Peptidase_S1_PA"/>
</dbReference>
<dbReference type="SUPFAM" id="SSF50494">
    <property type="entry name" value="Trypsin-like serine proteases"/>
    <property type="match status" value="1"/>
</dbReference>
<dbReference type="InterPro" id="IPR051487">
    <property type="entry name" value="Ser/Thr_Proteases_Immune/Dev"/>
</dbReference>
<dbReference type="FunFam" id="2.40.10.10:FF:000068">
    <property type="entry name" value="transmembrane protease serine 2"/>
    <property type="match status" value="1"/>
</dbReference>
<dbReference type="InterPro" id="IPR033116">
    <property type="entry name" value="TRYPSIN_SER"/>
</dbReference>
<feature type="domain" description="Peptidase S1" evidence="6">
    <location>
        <begin position="13"/>
        <end position="272"/>
    </location>
</feature>
<dbReference type="InterPro" id="IPR001314">
    <property type="entry name" value="Peptidase_S1A"/>
</dbReference>
<feature type="signal peptide" evidence="5">
    <location>
        <begin position="1"/>
        <end position="18"/>
    </location>
</feature>
<dbReference type="EMBL" id="GBCU01000008">
    <property type="protein sequence ID" value="JAC59140.1"/>
    <property type="molecule type" value="mRNA"/>
</dbReference>
<dbReference type="Pfam" id="PF00089">
    <property type="entry name" value="Trypsin"/>
    <property type="match status" value="1"/>
</dbReference>
<reference evidence="7" key="1">
    <citation type="journal article" date="2014" name="BMC Genomics">
        <title>Identification of the main venom protein components of Aphidius ervi, a parasitoid wasp of the aphid model Acyrthosiphon pisum.</title>
        <authorList>
            <person name="Colinet D."/>
            <person name="Anselme C."/>
            <person name="Deleury E."/>
            <person name="Mancini D."/>
            <person name="Poulain J."/>
            <person name="Azema-Dossat C."/>
            <person name="Belghazi M."/>
            <person name="Tares S."/>
            <person name="Pennacchio F."/>
            <person name="Poirie M."/>
            <person name="Gatti J.-L."/>
        </authorList>
    </citation>
    <scope>NUCLEOTIDE SEQUENCE</scope>
    <source>
        <strain evidence="7">FR</strain>
    </source>
</reference>
<keyword evidence="1" id="KW-1015">Disulfide bond</keyword>
<sequence length="272" mass="30234">MIKIFLIFFAAFIIGIESIHKGKEVNSTIWEKFEAVVSVHQFGSHICGGALIRNDYVVTAAHCVVYLSKKTKQNLKVLIGSRHQNSGGFKLNVEKIIHPEEYDPTYPFLNNIALLKLEKPLTREHKIQLEIQKKIDLPGKDNDQSSTKNDGKESPTGGKCEKVQFAGWGNTGASMGLPFENSDKLHYLKMEIIGQNKCNRKSLLQVQGQHLCAYNGGSNGIRFGDSGSPVINAVGKLAGISCGPIDSLNYDIHPEIFTNVLHFVDWIKRNID</sequence>
<keyword evidence="3" id="KW-0378">Hydrolase</keyword>
<evidence type="ECO:0000259" key="6">
    <source>
        <dbReference type="PROSITE" id="PS50240"/>
    </source>
</evidence>
<evidence type="ECO:0000256" key="5">
    <source>
        <dbReference type="SAM" id="SignalP"/>
    </source>
</evidence>
<evidence type="ECO:0000256" key="3">
    <source>
        <dbReference type="RuleBase" id="RU363034"/>
    </source>
</evidence>
<accession>A0A034WY30</accession>
<evidence type="ECO:0000256" key="2">
    <source>
        <dbReference type="ARBA" id="ARBA00024195"/>
    </source>
</evidence>
<keyword evidence="3 7" id="KW-0645">Protease</keyword>
<evidence type="ECO:0000313" key="7">
    <source>
        <dbReference type="EMBL" id="JAC59140.1"/>
    </source>
</evidence>
<dbReference type="PROSITE" id="PS00134">
    <property type="entry name" value="TRYPSIN_HIS"/>
    <property type="match status" value="1"/>
</dbReference>
<dbReference type="AlphaFoldDB" id="A0A034WY30"/>
<dbReference type="PRINTS" id="PR00722">
    <property type="entry name" value="CHYMOTRYPSIN"/>
</dbReference>
<dbReference type="Gene3D" id="2.40.10.10">
    <property type="entry name" value="Trypsin-like serine proteases"/>
    <property type="match status" value="2"/>
</dbReference>
<dbReference type="PROSITE" id="PS50240">
    <property type="entry name" value="TRYPSIN_DOM"/>
    <property type="match status" value="1"/>
</dbReference>
<evidence type="ECO:0000256" key="4">
    <source>
        <dbReference type="SAM" id="MobiDB-lite"/>
    </source>
</evidence>
<dbReference type="InterPro" id="IPR018114">
    <property type="entry name" value="TRYPSIN_HIS"/>
</dbReference>
<feature type="region of interest" description="Disordered" evidence="4">
    <location>
        <begin position="137"/>
        <end position="160"/>
    </location>
</feature>
<dbReference type="InterPro" id="IPR001254">
    <property type="entry name" value="Trypsin_dom"/>
</dbReference>
<keyword evidence="5" id="KW-0732">Signal</keyword>
<dbReference type="InterPro" id="IPR043504">
    <property type="entry name" value="Peptidase_S1_PA_chymotrypsin"/>
</dbReference>
<organism evidence="7">
    <name type="scientific">Aphidius ervi</name>
    <name type="common">Aphid parasite</name>
    <dbReference type="NCBI Taxonomy" id="37627"/>
    <lineage>
        <taxon>Eukaryota</taxon>
        <taxon>Metazoa</taxon>
        <taxon>Ecdysozoa</taxon>
        <taxon>Arthropoda</taxon>
        <taxon>Hexapoda</taxon>
        <taxon>Insecta</taxon>
        <taxon>Pterygota</taxon>
        <taxon>Neoptera</taxon>
        <taxon>Endopterygota</taxon>
        <taxon>Hymenoptera</taxon>
        <taxon>Apocrita</taxon>
        <taxon>Ichneumonoidea</taxon>
        <taxon>Braconidae</taxon>
        <taxon>Aphidiinae</taxon>
        <taxon>Aphidius</taxon>
    </lineage>
</organism>